<organism evidence="3 4">
    <name type="scientific">Dyadobacter soli</name>
    <dbReference type="NCBI Taxonomy" id="659014"/>
    <lineage>
        <taxon>Bacteria</taxon>
        <taxon>Pseudomonadati</taxon>
        <taxon>Bacteroidota</taxon>
        <taxon>Cytophagia</taxon>
        <taxon>Cytophagales</taxon>
        <taxon>Spirosomataceae</taxon>
        <taxon>Dyadobacter</taxon>
    </lineage>
</organism>
<evidence type="ECO:0000259" key="2">
    <source>
        <dbReference type="Pfam" id="PF06439"/>
    </source>
</evidence>
<dbReference type="InterPro" id="IPR010496">
    <property type="entry name" value="AL/BT2_dom"/>
</dbReference>
<sequence>MKRLMHVFCSAVLLSIALGISAHAQDGWISLFNGKDLTGWKIGANASSFSIEDGTIKVAGPRAHLFYEGPIKNHMFKNFEFKAQVKTTPGSNSGIFIHTTYQEDGWPSQGYEVQVNQSHTDYKRTGSLYNVVDVKETYVKDNEWYTEYVKVEGKHITIKINDKVVVDYEETDVDKRQGEMKNKFLKQGTFALQAHDPKSVVYYKDIQVRPLTE</sequence>
<accession>A0A1G6YA38</accession>
<dbReference type="EMBL" id="FNAN01000002">
    <property type="protein sequence ID" value="SDD87121.1"/>
    <property type="molecule type" value="Genomic_DNA"/>
</dbReference>
<dbReference type="Gene3D" id="2.60.120.560">
    <property type="entry name" value="Exo-inulinase, domain 1"/>
    <property type="match status" value="1"/>
</dbReference>
<proteinExistence type="predicted"/>
<evidence type="ECO:0000313" key="3">
    <source>
        <dbReference type="EMBL" id="SDD87121.1"/>
    </source>
</evidence>
<protein>
    <recommendedName>
        <fullName evidence="2">3-keto-alpha-glucoside-1,2-lyase/3-keto-2-hydroxy-glucal hydratase domain-containing protein</fullName>
    </recommendedName>
</protein>
<reference evidence="4" key="1">
    <citation type="submission" date="2016-10" db="EMBL/GenBank/DDBJ databases">
        <authorList>
            <person name="Varghese N."/>
            <person name="Submissions S."/>
        </authorList>
    </citation>
    <scope>NUCLEOTIDE SEQUENCE [LARGE SCALE GENOMIC DNA]</scope>
    <source>
        <strain evidence="4">DSM 25329</strain>
    </source>
</reference>
<dbReference type="AlphaFoldDB" id="A0A1G6YA38"/>
<feature type="chain" id="PRO_5011683564" description="3-keto-alpha-glucoside-1,2-lyase/3-keto-2-hydroxy-glucal hydratase domain-containing protein" evidence="1">
    <location>
        <begin position="25"/>
        <end position="213"/>
    </location>
</feature>
<dbReference type="STRING" id="659014.SAMN04487996_102390"/>
<feature type="domain" description="3-keto-alpha-glucoside-1,2-lyase/3-keto-2-hydroxy-glucal hydratase" evidence="2">
    <location>
        <begin position="27"/>
        <end position="209"/>
    </location>
</feature>
<dbReference type="Pfam" id="PF06439">
    <property type="entry name" value="3keto-disac_hyd"/>
    <property type="match status" value="1"/>
</dbReference>
<dbReference type="RefSeq" id="WP_176884882.1">
    <property type="nucleotide sequence ID" value="NZ_FNAN01000002.1"/>
</dbReference>
<keyword evidence="4" id="KW-1185">Reference proteome</keyword>
<evidence type="ECO:0000313" key="4">
    <source>
        <dbReference type="Proteomes" id="UP000198748"/>
    </source>
</evidence>
<dbReference type="Proteomes" id="UP000198748">
    <property type="component" value="Unassembled WGS sequence"/>
</dbReference>
<gene>
    <name evidence="3" type="ORF">SAMN04487996_102390</name>
</gene>
<evidence type="ECO:0000256" key="1">
    <source>
        <dbReference type="SAM" id="SignalP"/>
    </source>
</evidence>
<feature type="signal peptide" evidence="1">
    <location>
        <begin position="1"/>
        <end position="24"/>
    </location>
</feature>
<keyword evidence="1" id="KW-0732">Signal</keyword>
<name>A0A1G6YA38_9BACT</name>
<dbReference type="GO" id="GO:0016787">
    <property type="term" value="F:hydrolase activity"/>
    <property type="evidence" value="ECO:0007669"/>
    <property type="project" value="InterPro"/>
</dbReference>